<comment type="caution">
    <text evidence="1">The sequence shown here is derived from an EMBL/GenBank/DDBJ whole genome shotgun (WGS) entry which is preliminary data.</text>
</comment>
<gene>
    <name evidence="1" type="ORF">GMARGA_LOCUS9360</name>
</gene>
<keyword evidence="2" id="KW-1185">Reference proteome</keyword>
<dbReference type="Gene3D" id="3.40.50.300">
    <property type="entry name" value="P-loop containing nucleotide triphosphate hydrolases"/>
    <property type="match status" value="1"/>
</dbReference>
<dbReference type="SUPFAM" id="SSF52540">
    <property type="entry name" value="P-loop containing nucleoside triphosphate hydrolases"/>
    <property type="match status" value="1"/>
</dbReference>
<evidence type="ECO:0000313" key="2">
    <source>
        <dbReference type="Proteomes" id="UP000789901"/>
    </source>
</evidence>
<name>A0ABN7UQ88_GIGMA</name>
<proteinExistence type="predicted"/>
<dbReference type="InterPro" id="IPR027417">
    <property type="entry name" value="P-loop_NTPase"/>
</dbReference>
<dbReference type="EMBL" id="CAJVQB010005012">
    <property type="protein sequence ID" value="CAG8651125.1"/>
    <property type="molecule type" value="Genomic_DNA"/>
</dbReference>
<reference evidence="1 2" key="1">
    <citation type="submission" date="2021-06" db="EMBL/GenBank/DDBJ databases">
        <authorList>
            <person name="Kallberg Y."/>
            <person name="Tangrot J."/>
            <person name="Rosling A."/>
        </authorList>
    </citation>
    <scope>NUCLEOTIDE SEQUENCE [LARGE SCALE GENOMIC DNA]</scope>
    <source>
        <strain evidence="1 2">120-4 pot B 10/14</strain>
    </source>
</reference>
<accession>A0ABN7UQ88</accession>
<dbReference type="Proteomes" id="UP000789901">
    <property type="component" value="Unassembled WGS sequence"/>
</dbReference>
<organism evidence="1 2">
    <name type="scientific">Gigaspora margarita</name>
    <dbReference type="NCBI Taxonomy" id="4874"/>
    <lineage>
        <taxon>Eukaryota</taxon>
        <taxon>Fungi</taxon>
        <taxon>Fungi incertae sedis</taxon>
        <taxon>Mucoromycota</taxon>
        <taxon>Glomeromycotina</taxon>
        <taxon>Glomeromycetes</taxon>
        <taxon>Diversisporales</taxon>
        <taxon>Gigasporaceae</taxon>
        <taxon>Gigaspora</taxon>
    </lineage>
</organism>
<sequence>MPTSVNKTFCYTDTALISKGLTVVFSPLKALIDGQIIEMIQIGILCASLYTSSDQPRHFQECVFTEIAAGILKCFILHQKN</sequence>
<protein>
    <submittedName>
        <fullName evidence="1">7478_t:CDS:1</fullName>
    </submittedName>
</protein>
<evidence type="ECO:0000313" key="1">
    <source>
        <dbReference type="EMBL" id="CAG8651125.1"/>
    </source>
</evidence>